<dbReference type="AlphaFoldDB" id="A0A9W6ZDA1"/>
<evidence type="ECO:0000256" key="1">
    <source>
        <dbReference type="SAM" id="MobiDB-lite"/>
    </source>
</evidence>
<organism evidence="2 3">
    <name type="scientific">Triparma retinervis</name>
    <dbReference type="NCBI Taxonomy" id="2557542"/>
    <lineage>
        <taxon>Eukaryota</taxon>
        <taxon>Sar</taxon>
        <taxon>Stramenopiles</taxon>
        <taxon>Ochrophyta</taxon>
        <taxon>Bolidophyceae</taxon>
        <taxon>Parmales</taxon>
        <taxon>Triparmaceae</taxon>
        <taxon>Triparma</taxon>
    </lineage>
</organism>
<dbReference type="Proteomes" id="UP001165082">
    <property type="component" value="Unassembled WGS sequence"/>
</dbReference>
<keyword evidence="3" id="KW-1185">Reference proteome</keyword>
<feature type="compositionally biased region" description="Polar residues" evidence="1">
    <location>
        <begin position="130"/>
        <end position="154"/>
    </location>
</feature>
<proteinExistence type="predicted"/>
<accession>A0A9W6ZDA1</accession>
<gene>
    <name evidence="2" type="ORF">TrRE_jg8887</name>
</gene>
<evidence type="ECO:0000313" key="2">
    <source>
        <dbReference type="EMBL" id="GMH52302.1"/>
    </source>
</evidence>
<feature type="region of interest" description="Disordered" evidence="1">
    <location>
        <begin position="129"/>
        <end position="167"/>
    </location>
</feature>
<sequence>MKLHGGLESLTPSDVICPSCQSPAFGEHSKHVIVSRSNLDNVDTPDEQLSASEIRYRYADWSSVNLKSRSYSEDKDSFVDTVVLRGLDAVMDAEERDYTYTLMTSGNVDDLIKGVIILNGIEGLVMSGKSGPTNNETAAQGARSQPNIRTKTGWSTSSTNNSPPNFKDLKEKLFGALRFERPGHERNLSSLSLSSSDDDDIKNPELEESMGPKSAPPARPFKDLPPPPLPNHMPFVATLTTNEPKFGARIGLRNKLDVGIVIGKEGGGGRVDRVYGQAARKGIVAGDVVTHVEHQHPGNNQAVSELIAVRLREAGEVTLYVNCNQYCADKLKSRAEEMELMMTL</sequence>
<name>A0A9W6ZDA1_9STRA</name>
<dbReference type="OrthoDB" id="10413475at2759"/>
<protein>
    <recommendedName>
        <fullName evidence="4">PDZ domain-containing protein</fullName>
    </recommendedName>
</protein>
<evidence type="ECO:0000313" key="3">
    <source>
        <dbReference type="Proteomes" id="UP001165082"/>
    </source>
</evidence>
<feature type="compositionally biased region" description="Low complexity" evidence="1">
    <location>
        <begin position="155"/>
        <end position="165"/>
    </location>
</feature>
<comment type="caution">
    <text evidence="2">The sequence shown here is derived from an EMBL/GenBank/DDBJ whole genome shotgun (WGS) entry which is preliminary data.</text>
</comment>
<feature type="region of interest" description="Disordered" evidence="1">
    <location>
        <begin position="186"/>
        <end position="229"/>
    </location>
</feature>
<reference evidence="2" key="1">
    <citation type="submission" date="2022-07" db="EMBL/GenBank/DDBJ databases">
        <title>Genome analysis of Parmales, a sister group of diatoms, reveals the evolutionary specialization of diatoms from phago-mixotrophs to photoautotrophs.</title>
        <authorList>
            <person name="Ban H."/>
            <person name="Sato S."/>
            <person name="Yoshikawa S."/>
            <person name="Kazumasa Y."/>
            <person name="Nakamura Y."/>
            <person name="Ichinomiya M."/>
            <person name="Saitoh K."/>
            <person name="Sato N."/>
            <person name="Blanc-Mathieu R."/>
            <person name="Endo H."/>
            <person name="Kuwata A."/>
            <person name="Ogata H."/>
        </authorList>
    </citation>
    <scope>NUCLEOTIDE SEQUENCE</scope>
</reference>
<dbReference type="EMBL" id="BRXZ01002016">
    <property type="protein sequence ID" value="GMH52302.1"/>
    <property type="molecule type" value="Genomic_DNA"/>
</dbReference>
<feature type="compositionally biased region" description="Pro residues" evidence="1">
    <location>
        <begin position="214"/>
        <end position="229"/>
    </location>
</feature>
<evidence type="ECO:0008006" key="4">
    <source>
        <dbReference type="Google" id="ProtNLM"/>
    </source>
</evidence>